<dbReference type="GO" id="GO:0006351">
    <property type="term" value="P:DNA-templated transcription"/>
    <property type="evidence" value="ECO:0007669"/>
    <property type="project" value="InterPro"/>
</dbReference>
<evidence type="ECO:0000256" key="4">
    <source>
        <dbReference type="ARBA" id="ARBA00022771"/>
    </source>
</evidence>
<evidence type="ECO:0000259" key="8">
    <source>
        <dbReference type="Pfam" id="PF04082"/>
    </source>
</evidence>
<dbReference type="PANTHER" id="PTHR40626">
    <property type="entry name" value="MIP31509P"/>
    <property type="match status" value="1"/>
</dbReference>
<dbReference type="Pfam" id="PF04082">
    <property type="entry name" value="Fungal_trans"/>
    <property type="match status" value="1"/>
</dbReference>
<dbReference type="HOGENOM" id="CLU_009184_0_0_1"/>
<dbReference type="GeneID" id="27721356"/>
<keyword evidence="4" id="KW-0863">Zinc-finger</keyword>
<dbReference type="PANTHER" id="PTHR40626:SF11">
    <property type="entry name" value="ZINC FINGER PROTEIN YPR022C"/>
    <property type="match status" value="1"/>
</dbReference>
<gene>
    <name evidence="9" type="ORF">SAPIO_CDS2284</name>
</gene>
<dbReference type="KEGG" id="sapo:SAPIO_CDS2284"/>
<dbReference type="GO" id="GO:0008270">
    <property type="term" value="F:zinc ion binding"/>
    <property type="evidence" value="ECO:0007669"/>
    <property type="project" value="UniProtKB-KW"/>
</dbReference>
<dbReference type="CDD" id="cd12148">
    <property type="entry name" value="fungal_TF_MHR"/>
    <property type="match status" value="1"/>
</dbReference>
<dbReference type="VEuPathDB" id="FungiDB:SAPIO_CDS2284"/>
<evidence type="ECO:0000256" key="7">
    <source>
        <dbReference type="SAM" id="MobiDB-lite"/>
    </source>
</evidence>
<keyword evidence="2" id="KW-0479">Metal-binding</keyword>
<feature type="region of interest" description="Disordered" evidence="7">
    <location>
        <begin position="1"/>
        <end position="46"/>
    </location>
</feature>
<evidence type="ECO:0000313" key="9">
    <source>
        <dbReference type="EMBL" id="KEZ44922.1"/>
    </source>
</evidence>
<dbReference type="GO" id="GO:0000785">
    <property type="term" value="C:chromatin"/>
    <property type="evidence" value="ECO:0007669"/>
    <property type="project" value="TreeGrafter"/>
</dbReference>
<dbReference type="GO" id="GO:0000981">
    <property type="term" value="F:DNA-binding transcription factor activity, RNA polymerase II-specific"/>
    <property type="evidence" value="ECO:0007669"/>
    <property type="project" value="InterPro"/>
</dbReference>
<comment type="caution">
    <text evidence="9">The sequence shown here is derived from an EMBL/GenBank/DDBJ whole genome shotgun (WGS) entry which is preliminary data.</text>
</comment>
<dbReference type="GO" id="GO:0000978">
    <property type="term" value="F:RNA polymerase II cis-regulatory region sequence-specific DNA binding"/>
    <property type="evidence" value="ECO:0007669"/>
    <property type="project" value="InterPro"/>
</dbReference>
<dbReference type="OMA" id="YGYCSGD"/>
<evidence type="ECO:0000256" key="2">
    <source>
        <dbReference type="ARBA" id="ARBA00022723"/>
    </source>
</evidence>
<evidence type="ECO:0000256" key="1">
    <source>
        <dbReference type="ARBA" id="ARBA00004123"/>
    </source>
</evidence>
<feature type="compositionally biased region" description="Polar residues" evidence="7">
    <location>
        <begin position="10"/>
        <end position="40"/>
    </location>
</feature>
<proteinExistence type="predicted"/>
<dbReference type="RefSeq" id="XP_016644721.1">
    <property type="nucleotide sequence ID" value="XM_016785345.1"/>
</dbReference>
<dbReference type="Proteomes" id="UP000028545">
    <property type="component" value="Unassembled WGS sequence"/>
</dbReference>
<keyword evidence="10" id="KW-1185">Reference proteome</keyword>
<dbReference type="GO" id="GO:0005634">
    <property type="term" value="C:nucleus"/>
    <property type="evidence" value="ECO:0007669"/>
    <property type="project" value="UniProtKB-SubCell"/>
</dbReference>
<name>A0A084GC60_PSEDA</name>
<sequence length="799" mass="85842">MRFLHGGSQLLDQSTTDTDNTPMSYSHDTNASSTPPTSDMSPGAYGSDFATSSAADTFANMDPSLGPGMIESDEYHSPVFSVFSAGNNILEAGDGGMFDPSLGTDNGGGNHFDFRGSAFDWLDFDVSDVALAMDGINVGVGVGVDVGVGVGVPGNAPTSGPVFQELLPGSEPMPPVSDAPPPPPQLLGPAPPAPPHIPVPAPAPSLPPLPRPSVLPWPFEQGQEAPSDRYPLPPLRDVLQNSVRLNSSSGGAKTTELEGLFRLLSNQHLPGPEELVDSNMSMGLDLLQRLLNVYFSDFQIIQPIIHLPTWSIPTSPPVLLAAMACIGAVLSSEPNAAELAATISDFCLPMITWLGVTDTANYSNPLYLAALCLHQIYSLGSGNRQLYQNADRTRGVLIGSLRGLGLLTSRPNPNSQEDSDVHRPPSTDLAILQAEWLAWAAQERDVRIAWASFEYDCSLCTLTSRRGAVDLSELPSRLPCIDSVWEAPSASAWAALKSRLPPSALGAPLSGVISAAIAGKPPPRHVSVWGKRLCGQAVGRLLWDLKQLEAIATNECFGVPSLFTSHQQSKLSLLRGLDCMAESMNHPISTADLVSYNISSLLCHYSHLYTAEDTMDTVLYIVRNVVSRGSRPNKGLEVARCRLVSALTKDPHRARRLVWHAGQIVAVANEYLVAAPCEIMRLFMSYIFITAFAKYCPRPHRSSRGGTAATTTTARIVRLDIPNHDSNQSQAVSEWIQRGGPARIGSAENIYSDGATLAITQDAQSMLQRLQSWGLAEKFSKILQVFEINDGDEQSKRGE</sequence>
<feature type="domain" description="Xylanolytic transcriptional activator regulatory" evidence="8">
    <location>
        <begin position="291"/>
        <end position="497"/>
    </location>
</feature>
<evidence type="ECO:0000313" key="10">
    <source>
        <dbReference type="Proteomes" id="UP000028545"/>
    </source>
</evidence>
<accession>A0A084GC60</accession>
<dbReference type="InterPro" id="IPR051059">
    <property type="entry name" value="VerF-like"/>
</dbReference>
<dbReference type="AlphaFoldDB" id="A0A084GC60"/>
<feature type="region of interest" description="Disordered" evidence="7">
    <location>
        <begin position="161"/>
        <end position="235"/>
    </location>
</feature>
<evidence type="ECO:0000256" key="3">
    <source>
        <dbReference type="ARBA" id="ARBA00022737"/>
    </source>
</evidence>
<organism evidence="9 10">
    <name type="scientific">Pseudallescheria apiosperma</name>
    <name type="common">Scedosporium apiospermum</name>
    <dbReference type="NCBI Taxonomy" id="563466"/>
    <lineage>
        <taxon>Eukaryota</taxon>
        <taxon>Fungi</taxon>
        <taxon>Dikarya</taxon>
        <taxon>Ascomycota</taxon>
        <taxon>Pezizomycotina</taxon>
        <taxon>Sordariomycetes</taxon>
        <taxon>Hypocreomycetidae</taxon>
        <taxon>Microascales</taxon>
        <taxon>Microascaceae</taxon>
        <taxon>Scedosporium</taxon>
    </lineage>
</organism>
<evidence type="ECO:0000256" key="5">
    <source>
        <dbReference type="ARBA" id="ARBA00022833"/>
    </source>
</evidence>
<feature type="compositionally biased region" description="Pro residues" evidence="7">
    <location>
        <begin position="171"/>
        <end position="215"/>
    </location>
</feature>
<keyword evidence="5" id="KW-0862">Zinc</keyword>
<evidence type="ECO:0000256" key="6">
    <source>
        <dbReference type="ARBA" id="ARBA00023242"/>
    </source>
</evidence>
<reference evidence="9 10" key="1">
    <citation type="journal article" date="2014" name="Genome Announc.">
        <title>Draft genome sequence of the pathogenic fungus Scedosporium apiospermum.</title>
        <authorList>
            <person name="Vandeputte P."/>
            <person name="Ghamrawi S."/>
            <person name="Rechenmann M."/>
            <person name="Iltis A."/>
            <person name="Giraud S."/>
            <person name="Fleury M."/>
            <person name="Thornton C."/>
            <person name="Delhaes L."/>
            <person name="Meyer W."/>
            <person name="Papon N."/>
            <person name="Bouchara J.P."/>
        </authorList>
    </citation>
    <scope>NUCLEOTIDE SEQUENCE [LARGE SCALE GENOMIC DNA]</scope>
    <source>
        <strain evidence="9 10">IHEM 14462</strain>
    </source>
</reference>
<dbReference type="InterPro" id="IPR007219">
    <property type="entry name" value="XnlR_reg_dom"/>
</dbReference>
<dbReference type="OrthoDB" id="1405595at2759"/>
<comment type="subcellular location">
    <subcellularLocation>
        <location evidence="1">Nucleus</location>
    </subcellularLocation>
</comment>
<protein>
    <recommendedName>
        <fullName evidence="8">Xylanolytic transcriptional activator regulatory domain-containing protein</fullName>
    </recommendedName>
</protein>
<keyword evidence="6" id="KW-0539">Nucleus</keyword>
<keyword evidence="3" id="KW-0677">Repeat</keyword>
<dbReference type="EMBL" id="JOWA01000086">
    <property type="protein sequence ID" value="KEZ44922.1"/>
    <property type="molecule type" value="Genomic_DNA"/>
</dbReference>